<evidence type="ECO:0000259" key="2">
    <source>
        <dbReference type="PROSITE" id="PS50076"/>
    </source>
</evidence>
<gene>
    <name evidence="3" type="ORF">STAS_29982</name>
</gene>
<dbReference type="Pfam" id="PF00226">
    <property type="entry name" value="DnaJ"/>
    <property type="match status" value="1"/>
</dbReference>
<proteinExistence type="predicted"/>
<dbReference type="InterPro" id="IPR011990">
    <property type="entry name" value="TPR-like_helical_dom_sf"/>
</dbReference>
<dbReference type="SMART" id="SM00028">
    <property type="entry name" value="TPR"/>
    <property type="match status" value="7"/>
</dbReference>
<dbReference type="Pfam" id="PF13181">
    <property type="entry name" value="TPR_8"/>
    <property type="match status" value="1"/>
</dbReference>
<feature type="compositionally biased region" description="Basic residues" evidence="1">
    <location>
        <begin position="422"/>
        <end position="432"/>
    </location>
</feature>
<dbReference type="SUPFAM" id="SSF46565">
    <property type="entry name" value="Chaperone J-domain"/>
    <property type="match status" value="1"/>
</dbReference>
<protein>
    <submittedName>
        <fullName evidence="3">Heat shock protein DnaJ with tetratricopeptiderepeat</fullName>
    </submittedName>
</protein>
<evidence type="ECO:0000313" key="4">
    <source>
        <dbReference type="Proteomes" id="UP000325081"/>
    </source>
</evidence>
<dbReference type="InterPro" id="IPR018253">
    <property type="entry name" value="DnaJ_domain_CS"/>
</dbReference>
<keyword evidence="3" id="KW-0346">Stress response</keyword>
<evidence type="ECO:0000256" key="1">
    <source>
        <dbReference type="SAM" id="MobiDB-lite"/>
    </source>
</evidence>
<dbReference type="SUPFAM" id="SSF48452">
    <property type="entry name" value="TPR-like"/>
    <property type="match status" value="2"/>
</dbReference>
<feature type="domain" description="J" evidence="2">
    <location>
        <begin position="985"/>
        <end position="1068"/>
    </location>
</feature>
<dbReference type="Gene3D" id="1.10.287.110">
    <property type="entry name" value="DnaJ domain"/>
    <property type="match status" value="1"/>
</dbReference>
<feature type="region of interest" description="Disordered" evidence="1">
    <location>
        <begin position="414"/>
        <end position="489"/>
    </location>
</feature>
<evidence type="ECO:0000313" key="3">
    <source>
        <dbReference type="EMBL" id="GER52519.1"/>
    </source>
</evidence>
<dbReference type="PANTHER" id="PTHR45181">
    <property type="entry name" value="HEAT SHOCK PROTEIN DNAJ WITH TETRATRICOPEPTIDE REPEAT-CONTAINING PROTEIN"/>
    <property type="match status" value="1"/>
</dbReference>
<name>A0A5A7R4W0_STRAF</name>
<dbReference type="PROSITE" id="PS50076">
    <property type="entry name" value="DNAJ_2"/>
    <property type="match status" value="1"/>
</dbReference>
<feature type="compositionally biased region" description="Polar residues" evidence="1">
    <location>
        <begin position="471"/>
        <end position="488"/>
    </location>
</feature>
<feature type="region of interest" description="Disordered" evidence="1">
    <location>
        <begin position="1"/>
        <end position="61"/>
    </location>
</feature>
<dbReference type="EMBL" id="BKCP01010403">
    <property type="protein sequence ID" value="GER52519.1"/>
    <property type="molecule type" value="Genomic_DNA"/>
</dbReference>
<accession>A0A5A7R4W0</accession>
<dbReference type="Proteomes" id="UP000325081">
    <property type="component" value="Unassembled WGS sequence"/>
</dbReference>
<feature type="compositionally biased region" description="Polar residues" evidence="1">
    <location>
        <begin position="433"/>
        <end position="443"/>
    </location>
</feature>
<comment type="caution">
    <text evidence="3">The sequence shown here is derived from an EMBL/GenBank/DDBJ whole genome shotgun (WGS) entry which is preliminary data.</text>
</comment>
<dbReference type="InterPro" id="IPR001623">
    <property type="entry name" value="DnaJ_domain"/>
</dbReference>
<feature type="compositionally biased region" description="Basic residues" evidence="1">
    <location>
        <begin position="46"/>
        <end position="61"/>
    </location>
</feature>
<feature type="region of interest" description="Disordered" evidence="1">
    <location>
        <begin position="110"/>
        <end position="144"/>
    </location>
</feature>
<dbReference type="SMART" id="SM00271">
    <property type="entry name" value="DnaJ"/>
    <property type="match status" value="1"/>
</dbReference>
<dbReference type="Gene3D" id="1.25.40.10">
    <property type="entry name" value="Tetratricopeptide repeat domain"/>
    <property type="match status" value="2"/>
</dbReference>
<dbReference type="InterPro" id="IPR036869">
    <property type="entry name" value="J_dom_sf"/>
</dbReference>
<dbReference type="InterPro" id="IPR019734">
    <property type="entry name" value="TPR_rpt"/>
</dbReference>
<dbReference type="PRINTS" id="PR00625">
    <property type="entry name" value="JDOMAIN"/>
</dbReference>
<feature type="compositionally biased region" description="Polar residues" evidence="1">
    <location>
        <begin position="451"/>
        <end position="460"/>
    </location>
</feature>
<sequence>MSPPIISPHPLFDFPNPNLPSTQNSEKLEFVSGSGGGGKSISSNRTRPRLTKLRRKEMSHPRYGKSVKIDFLSSSDGGVSVSSTKGGSISDMKEKTESFVFAFGDNDGAKLNEGKEDESQVSGDCSDDSTANQNLPDEAPVFGPSRTGIPVYTDLESSQFAFVIGTSNPGRNSNFVAKDSGRFKARLRVDGFKKSNNPNVRVPLSQQDSFKPCSNSSVDEFQEVSSSEFVFSARTNPWSSINPDARKQDSENVDNRGFKFRFSSGADSCKNLFKNNDSSVMNSKFQKNINPSGFSEEGPAFGLSDALKGLNINASEAKTKKTESLTSNFSVNGNNVFVFGRDEKISGTGKENQTMNEKGPYVFCSSEINSEPNSKSFATKPAGLGSFNACFGTPNTTFSIPTYNFLPGLGTNFNSANSKSLRGNRLKKKTGKSRPNTVVQQLFGQDRVTKESNSVQNQESPGFGSPMDFSPYQNSNARGETEADTSSAGVKGIFTLNEKDASSEHLEKSDYGENDSYFSPPFTAQDGLSSIRSKYKKKYKSKVGLNHEKENAKQDAVPNSAHEACEHWRIKGNQAYHEGKLSKAEEFYSTGINVAPRVDTPGHSLKPLLLCYSNRAATRMSLGRMREAIGDCKKATDLDPNFLKVTLRAGNCYLVLGEVENAIECYSKCLSFGTDVCLDRRITVEAADCLQKAKKVAEHIDQSSKLLQENNSNSTSTALKNISEALSISRFSERLLQMKGEALCSLRMYDEVIKLCDQTHDIAKKNFGADFSDDENCKFLDVNFWRLHLQSKSYFHLGRLDLALELIEKREKIPGSSRLRDSSQESSIALGATIRELLSLKKLGNEAFSCGKYTEAIEKYTSAISKSSESRSFMAICFCNRAAAYQSINQVVDAIADCSLAIALDENYQKAISRRATLHEMIRDYKQAVYDLQRLISLLESQSQTKSQQLGSQSKSNGGSVRDLRKARRHLTALEEKAKKETPLDLYLILGIKATDAESEIKKAYRKAALRHHPDKVLVRSDVGDGGTLWKDFGEKIHEDADRLFKVIGEAYAVLSDPSKRAKYDNEEEIRNIYKESSRNSNSGYPSTSYNSSFERGNWYGKQTSSSTSSERNSNRRYWYESRSYGYSHSRW</sequence>
<feature type="compositionally biased region" description="Polar residues" evidence="1">
    <location>
        <begin position="120"/>
        <end position="135"/>
    </location>
</feature>
<dbReference type="OrthoDB" id="10250354at2759"/>
<dbReference type="PROSITE" id="PS00636">
    <property type="entry name" value="DNAJ_1"/>
    <property type="match status" value="1"/>
</dbReference>
<dbReference type="AlphaFoldDB" id="A0A5A7R4W0"/>
<keyword evidence="4" id="KW-1185">Reference proteome</keyword>
<dbReference type="CDD" id="cd06257">
    <property type="entry name" value="DnaJ"/>
    <property type="match status" value="1"/>
</dbReference>
<reference evidence="4" key="1">
    <citation type="journal article" date="2019" name="Curr. Biol.">
        <title>Genome Sequence of Striga asiatica Provides Insight into the Evolution of Plant Parasitism.</title>
        <authorList>
            <person name="Yoshida S."/>
            <person name="Kim S."/>
            <person name="Wafula E.K."/>
            <person name="Tanskanen J."/>
            <person name="Kim Y.M."/>
            <person name="Honaas L."/>
            <person name="Yang Z."/>
            <person name="Spallek T."/>
            <person name="Conn C.E."/>
            <person name="Ichihashi Y."/>
            <person name="Cheong K."/>
            <person name="Cui S."/>
            <person name="Der J.P."/>
            <person name="Gundlach H."/>
            <person name="Jiao Y."/>
            <person name="Hori C."/>
            <person name="Ishida J.K."/>
            <person name="Kasahara H."/>
            <person name="Kiba T."/>
            <person name="Kim M.S."/>
            <person name="Koo N."/>
            <person name="Laohavisit A."/>
            <person name="Lee Y.H."/>
            <person name="Lumba S."/>
            <person name="McCourt P."/>
            <person name="Mortimer J.C."/>
            <person name="Mutuku J.M."/>
            <person name="Nomura T."/>
            <person name="Sasaki-Sekimoto Y."/>
            <person name="Seto Y."/>
            <person name="Wang Y."/>
            <person name="Wakatake T."/>
            <person name="Sakakibara H."/>
            <person name="Demura T."/>
            <person name="Yamaguchi S."/>
            <person name="Yoneyama K."/>
            <person name="Manabe R.I."/>
            <person name="Nelson D.C."/>
            <person name="Schulman A.H."/>
            <person name="Timko M.P."/>
            <person name="dePamphilis C.W."/>
            <person name="Choi D."/>
            <person name="Shirasu K."/>
        </authorList>
    </citation>
    <scope>NUCLEOTIDE SEQUENCE [LARGE SCALE GENOMIC DNA]</scope>
    <source>
        <strain evidence="4">cv. UVA1</strain>
    </source>
</reference>
<organism evidence="3 4">
    <name type="scientific">Striga asiatica</name>
    <name type="common">Asiatic witchweed</name>
    <name type="synonym">Buchnera asiatica</name>
    <dbReference type="NCBI Taxonomy" id="4170"/>
    <lineage>
        <taxon>Eukaryota</taxon>
        <taxon>Viridiplantae</taxon>
        <taxon>Streptophyta</taxon>
        <taxon>Embryophyta</taxon>
        <taxon>Tracheophyta</taxon>
        <taxon>Spermatophyta</taxon>
        <taxon>Magnoliopsida</taxon>
        <taxon>eudicotyledons</taxon>
        <taxon>Gunneridae</taxon>
        <taxon>Pentapetalae</taxon>
        <taxon>asterids</taxon>
        <taxon>lamiids</taxon>
        <taxon>Lamiales</taxon>
        <taxon>Orobanchaceae</taxon>
        <taxon>Buchnereae</taxon>
        <taxon>Striga</taxon>
    </lineage>
</organism>
<dbReference type="PANTHER" id="PTHR45181:SF8">
    <property type="entry name" value="HEAT SHOCK PROTEIN DNAJ WITH TETRATRICOPEPTIDE REPEAT-CONTAINING PROTEIN"/>
    <property type="match status" value="1"/>
</dbReference>